<dbReference type="OrthoDB" id="276276at2759"/>
<comment type="caution">
    <text evidence="2">The sequence shown here is derived from an EMBL/GenBank/DDBJ whole genome shotgun (WGS) entry which is preliminary data.</text>
</comment>
<proteinExistence type="predicted"/>
<dbReference type="PROSITE" id="PS51462">
    <property type="entry name" value="NUDIX"/>
    <property type="match status" value="1"/>
</dbReference>
<reference evidence="2 3" key="1">
    <citation type="submission" date="2016-07" db="EMBL/GenBank/DDBJ databases">
        <title>Pervasive Adenine N6-methylation of Active Genes in Fungi.</title>
        <authorList>
            <consortium name="DOE Joint Genome Institute"/>
            <person name="Mondo S.J."/>
            <person name="Dannebaum R.O."/>
            <person name="Kuo R.C."/>
            <person name="Labutti K."/>
            <person name="Haridas S."/>
            <person name="Kuo A."/>
            <person name="Salamov A."/>
            <person name="Ahrendt S.R."/>
            <person name="Lipzen A."/>
            <person name="Sullivan W."/>
            <person name="Andreopoulos W.B."/>
            <person name="Clum A."/>
            <person name="Lindquist E."/>
            <person name="Daum C."/>
            <person name="Ramamoorthy G.K."/>
            <person name="Gryganskyi A."/>
            <person name="Culley D."/>
            <person name="Magnuson J.K."/>
            <person name="James T.Y."/>
            <person name="O'Malley M.A."/>
            <person name="Stajich J.E."/>
            <person name="Spatafora J.W."/>
            <person name="Visel A."/>
            <person name="Grigoriev I.V."/>
        </authorList>
    </citation>
    <scope>NUCLEOTIDE SEQUENCE [LARGE SCALE GENOMIC DNA]</scope>
    <source>
        <strain evidence="2 3">CBS 115471</strain>
    </source>
</reference>
<dbReference type="SUPFAM" id="SSF55811">
    <property type="entry name" value="Nudix"/>
    <property type="match status" value="1"/>
</dbReference>
<organism evidence="2 3">
    <name type="scientific">Clohesyomyces aquaticus</name>
    <dbReference type="NCBI Taxonomy" id="1231657"/>
    <lineage>
        <taxon>Eukaryota</taxon>
        <taxon>Fungi</taxon>
        <taxon>Dikarya</taxon>
        <taxon>Ascomycota</taxon>
        <taxon>Pezizomycotina</taxon>
        <taxon>Dothideomycetes</taxon>
        <taxon>Pleosporomycetidae</taxon>
        <taxon>Pleosporales</taxon>
        <taxon>Lindgomycetaceae</taxon>
        <taxon>Clohesyomyces</taxon>
    </lineage>
</organism>
<dbReference type="Pfam" id="PF00293">
    <property type="entry name" value="NUDIX"/>
    <property type="match status" value="1"/>
</dbReference>
<evidence type="ECO:0000313" key="2">
    <source>
        <dbReference type="EMBL" id="ORY03665.1"/>
    </source>
</evidence>
<dbReference type="Gene3D" id="3.90.79.10">
    <property type="entry name" value="Nucleoside Triphosphate Pyrophosphohydrolase"/>
    <property type="match status" value="1"/>
</dbReference>
<keyword evidence="2" id="KW-0378">Hydrolase</keyword>
<dbReference type="PANTHER" id="PTHR43736:SF1">
    <property type="entry name" value="DIHYDRONEOPTERIN TRIPHOSPHATE DIPHOSPHATASE"/>
    <property type="match status" value="1"/>
</dbReference>
<accession>A0A1Y1Z1F3</accession>
<sequence length="198" mass="22662">MTDTKPPPPFEYPSSLQDYMINEKEFYLQNPQIAKLATGAVVFNSEGKILIVQRAANEKAFPDCWEIPGGKVDDTDETILHAVARELKEETGLDAIRFVRKVGEFEWDENSKRTGIQSKWKKIIFEVEVKDSEITLDPEEHQAFLFAAEEDIVKDKVVDVPLTYIAPDNKSIKLEAFRLKREGTESRLQMPEQVFQVA</sequence>
<name>A0A1Y1Z1F3_9PLEO</name>
<dbReference type="EMBL" id="MCFA01000144">
    <property type="protein sequence ID" value="ORY03665.1"/>
    <property type="molecule type" value="Genomic_DNA"/>
</dbReference>
<dbReference type="CDD" id="cd02883">
    <property type="entry name" value="NUDIX_Hydrolase"/>
    <property type="match status" value="1"/>
</dbReference>
<dbReference type="STRING" id="1231657.A0A1Y1Z1F3"/>
<evidence type="ECO:0000259" key="1">
    <source>
        <dbReference type="PROSITE" id="PS51462"/>
    </source>
</evidence>
<dbReference type="InterPro" id="IPR000086">
    <property type="entry name" value="NUDIX_hydrolase_dom"/>
</dbReference>
<protein>
    <submittedName>
        <fullName evidence="2">NUDIX hydrolase domain-like protein</fullName>
    </submittedName>
</protein>
<feature type="domain" description="Nudix hydrolase" evidence="1">
    <location>
        <begin position="33"/>
        <end position="171"/>
    </location>
</feature>
<dbReference type="AlphaFoldDB" id="A0A1Y1Z1F3"/>
<gene>
    <name evidence="2" type="ORF">BCR34DRAFT_591497</name>
</gene>
<dbReference type="GO" id="GO:0016787">
    <property type="term" value="F:hydrolase activity"/>
    <property type="evidence" value="ECO:0007669"/>
    <property type="project" value="UniProtKB-KW"/>
</dbReference>
<dbReference type="PANTHER" id="PTHR43736">
    <property type="entry name" value="ADP-RIBOSE PYROPHOSPHATASE"/>
    <property type="match status" value="1"/>
</dbReference>
<evidence type="ECO:0000313" key="3">
    <source>
        <dbReference type="Proteomes" id="UP000193144"/>
    </source>
</evidence>
<dbReference type="Proteomes" id="UP000193144">
    <property type="component" value="Unassembled WGS sequence"/>
</dbReference>
<dbReference type="InterPro" id="IPR015797">
    <property type="entry name" value="NUDIX_hydrolase-like_dom_sf"/>
</dbReference>
<keyword evidence="3" id="KW-1185">Reference proteome</keyword>